<feature type="compositionally biased region" description="Pro residues" evidence="2">
    <location>
        <begin position="389"/>
        <end position="398"/>
    </location>
</feature>
<protein>
    <submittedName>
        <fullName evidence="3">Uncharacterized protein</fullName>
    </submittedName>
</protein>
<feature type="region of interest" description="Disordered" evidence="2">
    <location>
        <begin position="379"/>
        <end position="399"/>
    </location>
</feature>
<feature type="compositionally biased region" description="Basic and acidic residues" evidence="2">
    <location>
        <begin position="230"/>
        <end position="268"/>
    </location>
</feature>
<feature type="coiled-coil region" evidence="1">
    <location>
        <begin position="406"/>
        <end position="470"/>
    </location>
</feature>
<dbReference type="EMBL" id="GAKP01004567">
    <property type="protein sequence ID" value="JAC54385.1"/>
    <property type="molecule type" value="Transcribed_RNA"/>
</dbReference>
<keyword evidence="1" id="KW-0175">Coiled coil</keyword>
<name>A0A034WJT2_BACDO</name>
<evidence type="ECO:0000313" key="3">
    <source>
        <dbReference type="EMBL" id="JAC54385.1"/>
    </source>
</evidence>
<feature type="region of interest" description="Disordered" evidence="2">
    <location>
        <begin position="230"/>
        <end position="304"/>
    </location>
</feature>
<evidence type="ECO:0000256" key="2">
    <source>
        <dbReference type="SAM" id="MobiDB-lite"/>
    </source>
</evidence>
<dbReference type="OrthoDB" id="7860528at2759"/>
<accession>A0A034WJT2</accession>
<feature type="compositionally biased region" description="Polar residues" evidence="2">
    <location>
        <begin position="292"/>
        <end position="304"/>
    </location>
</feature>
<evidence type="ECO:0000256" key="1">
    <source>
        <dbReference type="SAM" id="Coils"/>
    </source>
</evidence>
<dbReference type="AlphaFoldDB" id="A0A034WJT2"/>
<organism evidence="3">
    <name type="scientific">Bactrocera dorsalis</name>
    <name type="common">Oriental fruit fly</name>
    <name type="synonym">Dacus dorsalis</name>
    <dbReference type="NCBI Taxonomy" id="27457"/>
    <lineage>
        <taxon>Eukaryota</taxon>
        <taxon>Metazoa</taxon>
        <taxon>Ecdysozoa</taxon>
        <taxon>Arthropoda</taxon>
        <taxon>Hexapoda</taxon>
        <taxon>Insecta</taxon>
        <taxon>Pterygota</taxon>
        <taxon>Neoptera</taxon>
        <taxon>Endopterygota</taxon>
        <taxon>Diptera</taxon>
        <taxon>Brachycera</taxon>
        <taxon>Muscomorpha</taxon>
        <taxon>Tephritoidea</taxon>
        <taxon>Tephritidae</taxon>
        <taxon>Bactrocera</taxon>
        <taxon>Bactrocera</taxon>
    </lineage>
</organism>
<sequence length="698" mass="78288">MNNIYDEQQQKKLTRAIAMRALMYASGENCYCPVKKPTKFIVTLKPVVKTPNADPYLNLEAEASGCTCNMKRPRKTTTAEQIQVRSNTEALKGKTLLNAFRVLTNSKFITIDPKYDYGDRGLLSPSGQQIRLSGGAYETRKNNENCQCPKETAATIKTEKSRHKFLQPGQERVRQEKHTKSPKPKPSQISFVCESGRIYRILQHGCHEAGEKAKRTPKYRVVYPGGEKLEETKKVTHKEREKKPERVKTPDRSRESSKERTQSRRELESTPVQETVTPPPMTPPRRCAEKSVGTSDAPSASTQQQTMLDMFSWNPLKYFDINCGGASKANQTELEPCKEKPPCPLSIFPFPSIRKTEKPIETSAAATEPTYVVMEEPFPCHESEVERQPQPPAPPPKAPDISKEIITQQCNRIYNLELQVNELRRELGHMKTEIIPPDEMLRCTALAAKLRELSALLAELKTQHTEAIAAVLLAQKQTVPPKKIECTAVTQTPRLPTRPPPRPRPVMKAETVQTYANAENKLSQTNATFGWRPFIDEATQSSPPSTVPVTPKNTSSVPVSSHVSSAASTVLPCGHGTGELPLKESPSFCPYCQCSEYPRCAYIERNLYGEIIRILQQHAPCEVLLSVLLQPNNIYHINISLTSTGVPLGCIYATERAINEAVEADVFNRFLTFFIVDARISVQQKAKILAHTFEFFKN</sequence>
<reference evidence="3" key="1">
    <citation type="journal article" date="2014" name="BMC Genomics">
        <title>Characterizing the developmental transcriptome of the oriental fruit fly, Bactrocera dorsalis (Diptera: Tephritidae) through comparative genomic analysis with Drosophila melanogaster utilizing modENCODE datasets.</title>
        <authorList>
            <person name="Geib S.M."/>
            <person name="Calla B."/>
            <person name="Hall B."/>
            <person name="Hou S."/>
            <person name="Manoukis N.C."/>
        </authorList>
    </citation>
    <scope>NUCLEOTIDE SEQUENCE</scope>
    <source>
        <strain evidence="3">Punador</strain>
    </source>
</reference>
<feature type="region of interest" description="Disordered" evidence="2">
    <location>
        <begin position="162"/>
        <end position="190"/>
    </location>
</feature>
<proteinExistence type="predicted"/>
<feature type="region of interest" description="Disordered" evidence="2">
    <location>
        <begin position="540"/>
        <end position="559"/>
    </location>
</feature>